<dbReference type="GO" id="GO:0005737">
    <property type="term" value="C:cytoplasm"/>
    <property type="evidence" value="ECO:0007669"/>
    <property type="project" value="TreeGrafter"/>
</dbReference>
<dbReference type="PANTHER" id="PTHR12792:SF0">
    <property type="entry name" value="SEPARIN"/>
    <property type="match status" value="1"/>
</dbReference>
<dbReference type="InterPro" id="IPR005314">
    <property type="entry name" value="Peptidase_C50"/>
</dbReference>
<proteinExistence type="predicted"/>
<dbReference type="GO" id="GO:0005813">
    <property type="term" value="C:centrosome"/>
    <property type="evidence" value="ECO:0007669"/>
    <property type="project" value="TreeGrafter"/>
</dbReference>
<evidence type="ECO:0000313" key="3">
    <source>
        <dbReference type="Proteomes" id="UP001044222"/>
    </source>
</evidence>
<dbReference type="PANTHER" id="PTHR12792">
    <property type="entry name" value="EXTRA SPINDLE POLES 1-RELATED"/>
    <property type="match status" value="1"/>
</dbReference>
<evidence type="ECO:0000313" key="2">
    <source>
        <dbReference type="EMBL" id="KAG5836480.1"/>
    </source>
</evidence>
<dbReference type="AlphaFoldDB" id="A0A9D3LT08"/>
<reference evidence="2" key="1">
    <citation type="submission" date="2021-01" db="EMBL/GenBank/DDBJ databases">
        <title>A chromosome-scale assembly of European eel, Anguilla anguilla.</title>
        <authorList>
            <person name="Henkel C."/>
            <person name="Jong-Raadsen S.A."/>
            <person name="Dufour S."/>
            <person name="Weltzien F.-A."/>
            <person name="Palstra A.P."/>
            <person name="Pelster B."/>
            <person name="Spaink H.P."/>
            <person name="Van Den Thillart G.E."/>
            <person name="Jansen H."/>
            <person name="Zahm M."/>
            <person name="Klopp C."/>
            <person name="Cedric C."/>
            <person name="Louis A."/>
            <person name="Berthelot C."/>
            <person name="Parey E."/>
            <person name="Roest Crollius H."/>
            <person name="Montfort J."/>
            <person name="Robinson-Rechavi M."/>
            <person name="Bucao C."/>
            <person name="Bouchez O."/>
            <person name="Gislard M."/>
            <person name="Lluch J."/>
            <person name="Milhes M."/>
            <person name="Lampietro C."/>
            <person name="Lopez Roques C."/>
            <person name="Donnadieu C."/>
            <person name="Braasch I."/>
            <person name="Desvignes T."/>
            <person name="Postlethwait J."/>
            <person name="Bobe J."/>
            <person name="Guiguen Y."/>
            <person name="Dirks R."/>
        </authorList>
    </citation>
    <scope>NUCLEOTIDE SEQUENCE</scope>
    <source>
        <strain evidence="2">Tag_6206</strain>
        <tissue evidence="2">Liver</tissue>
    </source>
</reference>
<gene>
    <name evidence="2" type="ORF">ANANG_G00255250</name>
</gene>
<evidence type="ECO:0000256" key="1">
    <source>
        <dbReference type="SAM" id="MobiDB-lite"/>
    </source>
</evidence>
<protein>
    <submittedName>
        <fullName evidence="2">Uncharacterized protein</fullName>
    </submittedName>
</protein>
<dbReference type="GO" id="GO:0072686">
    <property type="term" value="C:mitotic spindle"/>
    <property type="evidence" value="ECO:0007669"/>
    <property type="project" value="TreeGrafter"/>
</dbReference>
<name>A0A9D3LT08_ANGAN</name>
<dbReference type="GO" id="GO:0004197">
    <property type="term" value="F:cysteine-type endopeptidase activity"/>
    <property type="evidence" value="ECO:0007669"/>
    <property type="project" value="InterPro"/>
</dbReference>
<dbReference type="GO" id="GO:0051307">
    <property type="term" value="P:meiotic chromosome separation"/>
    <property type="evidence" value="ECO:0007669"/>
    <property type="project" value="TreeGrafter"/>
</dbReference>
<dbReference type="GO" id="GO:0006508">
    <property type="term" value="P:proteolysis"/>
    <property type="evidence" value="ECO:0007669"/>
    <property type="project" value="InterPro"/>
</dbReference>
<organism evidence="2 3">
    <name type="scientific">Anguilla anguilla</name>
    <name type="common">European freshwater eel</name>
    <name type="synonym">Muraena anguilla</name>
    <dbReference type="NCBI Taxonomy" id="7936"/>
    <lineage>
        <taxon>Eukaryota</taxon>
        <taxon>Metazoa</taxon>
        <taxon>Chordata</taxon>
        <taxon>Craniata</taxon>
        <taxon>Vertebrata</taxon>
        <taxon>Euteleostomi</taxon>
        <taxon>Actinopterygii</taxon>
        <taxon>Neopterygii</taxon>
        <taxon>Teleostei</taxon>
        <taxon>Anguilliformes</taxon>
        <taxon>Anguillidae</taxon>
        <taxon>Anguilla</taxon>
    </lineage>
</organism>
<comment type="caution">
    <text evidence="2">The sequence shown here is derived from an EMBL/GenBank/DDBJ whole genome shotgun (WGS) entry which is preliminary data.</text>
</comment>
<dbReference type="EMBL" id="JAFIRN010000014">
    <property type="protein sequence ID" value="KAG5836480.1"/>
    <property type="molecule type" value="Genomic_DNA"/>
</dbReference>
<dbReference type="Proteomes" id="UP001044222">
    <property type="component" value="Chromosome 14"/>
</dbReference>
<sequence>MKCLKVEDYVRRTACPDETRILCRELESFVKNGLGAAGRTVCDRVIRACNERLGAASLSAEHLDCLMGLVELALRGYDSSTLSAPQCDPLYMEKILFHVLKKVATRGSQAWCQFLGDLLYDRLALAALTADRLLLAQSCFAVLWNEPAGPGGGGGGGGGGPQPSPDRWIANQLKTLRFLLLQQRDPQAPSKVAKHAEDALTKYAKARGVLREGDARHLLEQRAPGAGRRLDAGSPCLAVALDLARRAAEIHRAPAGSAGGADRVRPRPPGPAAEPGHQERHAVLHGCQLVAWVLEVGQYGPLGGSTLLAWFSFLEGYQELLEKHIQMGRWQMEQKHYHTLCCILQQSLVDAYESLEASQLEEAESLERVLLYCQSAASRLVDALRKLANDSTFAKAVSAINSVVRGLHNRKLYEQAFSLAEILCQELRKDRHPSLPVEKLNRTFMLAVLCSRRAGRLEQALDWVGHWLRALGGRVLDHMAEPVSLWAKIKADAARAGQEDMRLRTLRDGLGQDPGRGRR</sequence>
<accession>A0A9D3LT08</accession>
<dbReference type="GO" id="GO:0005634">
    <property type="term" value="C:nucleus"/>
    <property type="evidence" value="ECO:0007669"/>
    <property type="project" value="InterPro"/>
</dbReference>
<keyword evidence="3" id="KW-1185">Reference proteome</keyword>
<feature type="region of interest" description="Disordered" evidence="1">
    <location>
        <begin position="252"/>
        <end position="279"/>
    </location>
</feature>